<feature type="binding site" evidence="6">
    <location>
        <position position="82"/>
    </location>
    <ligand>
        <name>S-adenosyl-L-methionine</name>
        <dbReference type="ChEBI" id="CHEBI:59789"/>
    </ligand>
</feature>
<evidence type="ECO:0000256" key="3">
    <source>
        <dbReference type="ARBA" id="ARBA00022603"/>
    </source>
</evidence>
<protein>
    <recommendedName>
        <fullName evidence="6">Ribosomal RNA small subunit methyltransferase H</fullName>
        <ecNumber evidence="6">2.1.1.199</ecNumber>
    </recommendedName>
    <alternativeName>
        <fullName evidence="6">16S rRNA m(4)C1402 methyltransferase</fullName>
    </alternativeName>
    <alternativeName>
        <fullName evidence="6">rRNA (cytosine-N(4)-)-methyltransferase RsmH</fullName>
    </alternativeName>
</protein>
<feature type="compositionally biased region" description="Basic and acidic residues" evidence="7">
    <location>
        <begin position="309"/>
        <end position="319"/>
    </location>
</feature>
<name>A0ABS5QXD6_9LACO</name>
<evidence type="ECO:0000256" key="2">
    <source>
        <dbReference type="ARBA" id="ARBA00022552"/>
    </source>
</evidence>
<evidence type="ECO:0000256" key="7">
    <source>
        <dbReference type="SAM" id="MobiDB-lite"/>
    </source>
</evidence>
<evidence type="ECO:0000256" key="1">
    <source>
        <dbReference type="ARBA" id="ARBA00010396"/>
    </source>
</evidence>
<evidence type="ECO:0000313" key="8">
    <source>
        <dbReference type="EMBL" id="MBS9337612.1"/>
    </source>
</evidence>
<dbReference type="SUPFAM" id="SSF53335">
    <property type="entry name" value="S-adenosyl-L-methionine-dependent methyltransferases"/>
    <property type="match status" value="1"/>
</dbReference>
<dbReference type="HAMAP" id="MF_01007">
    <property type="entry name" value="16SrRNA_methyltr_H"/>
    <property type="match status" value="1"/>
</dbReference>
<evidence type="ECO:0000256" key="4">
    <source>
        <dbReference type="ARBA" id="ARBA00022679"/>
    </source>
</evidence>
<dbReference type="EMBL" id="JAAMFL010000006">
    <property type="protein sequence ID" value="MBS9337612.1"/>
    <property type="molecule type" value="Genomic_DNA"/>
</dbReference>
<comment type="caution">
    <text evidence="8">The sequence shown here is derived from an EMBL/GenBank/DDBJ whole genome shotgun (WGS) entry which is preliminary data.</text>
</comment>
<gene>
    <name evidence="6 8" type="primary">rsmH</name>
    <name evidence="8" type="ORF">G6R30_03950</name>
</gene>
<sequence>MMTFEHVTVLQKEAVDLLAVKPDGVYVDATLGGGGHTGVILSKLTTGRLYSFDQDETAISYNKKQYQKEIEAGKLVLIFDNFRTLTSALHAKGIDHVDGVLYDLGVSSVQFDQGDRGFSYNHDAPLDMRMDQRQELTAKTIVNDWPFNDLVRVLTRYGEDRFGKAIARKIEQAREQEPIETTFQLVELIKEAIPAPARRHGGHPAKRSFQALRVAVNDELGALEDSLEQALDLLAVGGRISAISFQSQEDRLIKQMFKEKSQEPELPRGLPVMPDEMAPDYRLLTRKAIKPSQEEQEENHRSASAQLRGIERVRDVKER</sequence>
<feature type="binding site" evidence="6">
    <location>
        <position position="53"/>
    </location>
    <ligand>
        <name>S-adenosyl-L-methionine</name>
        <dbReference type="ChEBI" id="CHEBI:59789"/>
    </ligand>
</feature>
<dbReference type="PANTHER" id="PTHR11265:SF0">
    <property type="entry name" value="12S RRNA N4-METHYLCYTIDINE METHYLTRANSFERASE"/>
    <property type="match status" value="1"/>
</dbReference>
<evidence type="ECO:0000256" key="6">
    <source>
        <dbReference type="HAMAP-Rule" id="MF_01007"/>
    </source>
</evidence>
<dbReference type="Gene3D" id="1.10.150.170">
    <property type="entry name" value="Putative methyltransferase TM0872, insert domain"/>
    <property type="match status" value="1"/>
</dbReference>
<dbReference type="RefSeq" id="WP_213821681.1">
    <property type="nucleotide sequence ID" value="NZ_JAAMFL010000006.1"/>
</dbReference>
<evidence type="ECO:0000313" key="9">
    <source>
        <dbReference type="Proteomes" id="UP001519503"/>
    </source>
</evidence>
<comment type="similarity">
    <text evidence="1 6">Belongs to the methyltransferase superfamily. RsmH family.</text>
</comment>
<reference evidence="8 9" key="1">
    <citation type="submission" date="2020-02" db="EMBL/GenBank/DDBJ databases">
        <title>Fructobacillus sp. isolated from paper mulberry of Taiwan.</title>
        <authorList>
            <person name="Lin S.-T."/>
        </authorList>
    </citation>
    <scope>NUCLEOTIDE SEQUENCE [LARGE SCALE GENOMIC DNA]</scope>
    <source>
        <strain evidence="8 9">S1-1</strain>
    </source>
</reference>
<keyword evidence="4 6" id="KW-0808">Transferase</keyword>
<dbReference type="Proteomes" id="UP001519503">
    <property type="component" value="Unassembled WGS sequence"/>
</dbReference>
<proteinExistence type="inferred from homology"/>
<dbReference type="InterPro" id="IPR023397">
    <property type="entry name" value="SAM-dep_MeTrfase_MraW_recog"/>
</dbReference>
<comment type="subcellular location">
    <subcellularLocation>
        <location evidence="6">Cytoplasm</location>
    </subcellularLocation>
</comment>
<comment type="catalytic activity">
    <reaction evidence="6">
        <text>cytidine(1402) in 16S rRNA + S-adenosyl-L-methionine = N(4)-methylcytidine(1402) in 16S rRNA + S-adenosyl-L-homocysteine + H(+)</text>
        <dbReference type="Rhea" id="RHEA:42928"/>
        <dbReference type="Rhea" id="RHEA-COMP:10286"/>
        <dbReference type="Rhea" id="RHEA-COMP:10287"/>
        <dbReference type="ChEBI" id="CHEBI:15378"/>
        <dbReference type="ChEBI" id="CHEBI:57856"/>
        <dbReference type="ChEBI" id="CHEBI:59789"/>
        <dbReference type="ChEBI" id="CHEBI:74506"/>
        <dbReference type="ChEBI" id="CHEBI:82748"/>
        <dbReference type="EC" id="2.1.1.199"/>
    </reaction>
</comment>
<dbReference type="PIRSF" id="PIRSF004486">
    <property type="entry name" value="MraW"/>
    <property type="match status" value="1"/>
</dbReference>
<feature type="region of interest" description="Disordered" evidence="7">
    <location>
        <begin position="290"/>
        <end position="319"/>
    </location>
</feature>
<organism evidence="8 9">
    <name type="scientific">Fructobacillus parabroussonetiae</name>
    <dbReference type="NCBI Taxonomy" id="2713174"/>
    <lineage>
        <taxon>Bacteria</taxon>
        <taxon>Bacillati</taxon>
        <taxon>Bacillota</taxon>
        <taxon>Bacilli</taxon>
        <taxon>Lactobacillales</taxon>
        <taxon>Lactobacillaceae</taxon>
        <taxon>Fructobacillus</taxon>
    </lineage>
</organism>
<dbReference type="Pfam" id="PF01795">
    <property type="entry name" value="Methyltransf_5"/>
    <property type="match status" value="1"/>
</dbReference>
<keyword evidence="6" id="KW-0963">Cytoplasm</keyword>
<accession>A0ABS5QXD6</accession>
<keyword evidence="5 6" id="KW-0949">S-adenosyl-L-methionine</keyword>
<keyword evidence="3 6" id="KW-0489">Methyltransferase</keyword>
<dbReference type="InterPro" id="IPR029063">
    <property type="entry name" value="SAM-dependent_MTases_sf"/>
</dbReference>
<dbReference type="Gene3D" id="3.40.50.150">
    <property type="entry name" value="Vaccinia Virus protein VP39"/>
    <property type="match status" value="1"/>
</dbReference>
<keyword evidence="2 6" id="KW-0698">rRNA processing</keyword>
<dbReference type="EC" id="2.1.1.199" evidence="6"/>
<keyword evidence="9" id="KW-1185">Reference proteome</keyword>
<dbReference type="PANTHER" id="PTHR11265">
    <property type="entry name" value="S-ADENOSYL-METHYLTRANSFERASE MRAW"/>
    <property type="match status" value="1"/>
</dbReference>
<dbReference type="InterPro" id="IPR002903">
    <property type="entry name" value="RsmH"/>
</dbReference>
<evidence type="ECO:0000256" key="5">
    <source>
        <dbReference type="ARBA" id="ARBA00022691"/>
    </source>
</evidence>
<feature type="binding site" evidence="6">
    <location>
        <position position="110"/>
    </location>
    <ligand>
        <name>S-adenosyl-L-methionine</name>
        <dbReference type="ChEBI" id="CHEBI:59789"/>
    </ligand>
</feature>
<feature type="binding site" evidence="6">
    <location>
        <position position="103"/>
    </location>
    <ligand>
        <name>S-adenosyl-L-methionine</name>
        <dbReference type="ChEBI" id="CHEBI:59789"/>
    </ligand>
</feature>
<dbReference type="NCBIfam" id="TIGR00006">
    <property type="entry name" value="16S rRNA (cytosine(1402)-N(4))-methyltransferase RsmH"/>
    <property type="match status" value="1"/>
</dbReference>
<feature type="binding site" evidence="6">
    <location>
        <begin position="34"/>
        <end position="36"/>
    </location>
    <ligand>
        <name>S-adenosyl-L-methionine</name>
        <dbReference type="ChEBI" id="CHEBI:59789"/>
    </ligand>
</feature>
<comment type="function">
    <text evidence="6">Specifically methylates the N4 position of cytidine in position 1402 (C1402) of 16S rRNA.</text>
</comment>
<dbReference type="SUPFAM" id="SSF81799">
    <property type="entry name" value="Putative methyltransferase TM0872, insert domain"/>
    <property type="match status" value="1"/>
</dbReference>